<sequence>TVTLDPATAHPQILVSADGRTARRRESPPAPLPSGKERFESLCCVLGQQGFVGGRHCWAVEVCPGPDWALGVAREFVSRKGCFGLSPERGVWAVGQWLGQLQALTWPSPTCLHHSYTLRRIEVALDYASGRVAFRDADSQTEVFAFPPATFAGERLRP</sequence>
<dbReference type="Proteomes" id="UP000556200">
    <property type="component" value="Unassembled WGS sequence"/>
</dbReference>
<dbReference type="InterPro" id="IPR043136">
    <property type="entry name" value="B30.2/SPRY_sf"/>
</dbReference>
<dbReference type="PROSITE" id="PS50188">
    <property type="entry name" value="B302_SPRY"/>
    <property type="match status" value="1"/>
</dbReference>
<feature type="non-terminal residue" evidence="3">
    <location>
        <position position="1"/>
    </location>
</feature>
<name>A0A7K4RG14_9TYRA</name>
<evidence type="ECO:0000259" key="2">
    <source>
        <dbReference type="PROSITE" id="PS50188"/>
    </source>
</evidence>
<protein>
    <submittedName>
        <fullName evidence="3">BT1A1 protein</fullName>
    </submittedName>
</protein>
<comment type="caution">
    <text evidence="3">The sequence shown here is derived from an EMBL/GenBank/DDBJ whole genome shotgun (WGS) entry which is preliminary data.</text>
</comment>
<gene>
    <name evidence="3" type="primary">Btn1a1_0</name>
    <name evidence="3" type="ORF">NEOCIN_R07135</name>
</gene>
<dbReference type="PRINTS" id="PR01407">
    <property type="entry name" value="BUTYPHLNCDUF"/>
</dbReference>
<dbReference type="InterPro" id="IPR003877">
    <property type="entry name" value="SPRY_dom"/>
</dbReference>
<dbReference type="AlphaFoldDB" id="A0A7K4RG14"/>
<dbReference type="SUPFAM" id="SSF49899">
    <property type="entry name" value="Concanavalin A-like lectins/glucanases"/>
    <property type="match status" value="1"/>
</dbReference>
<dbReference type="InterPro" id="IPR003879">
    <property type="entry name" value="Butyrophylin_SPRY"/>
</dbReference>
<dbReference type="InterPro" id="IPR050143">
    <property type="entry name" value="TRIM/RBCC"/>
</dbReference>
<feature type="domain" description="B30.2/SPRY" evidence="2">
    <location>
        <begin position="1"/>
        <end position="158"/>
    </location>
</feature>
<dbReference type="InterPro" id="IPR013320">
    <property type="entry name" value="ConA-like_dom_sf"/>
</dbReference>
<organism evidence="3 4">
    <name type="scientific">Neopipo cinnamomea</name>
    <dbReference type="NCBI Taxonomy" id="456388"/>
    <lineage>
        <taxon>Eukaryota</taxon>
        <taxon>Metazoa</taxon>
        <taxon>Chordata</taxon>
        <taxon>Craniata</taxon>
        <taxon>Vertebrata</taxon>
        <taxon>Euteleostomi</taxon>
        <taxon>Archelosauria</taxon>
        <taxon>Archosauria</taxon>
        <taxon>Dinosauria</taxon>
        <taxon>Saurischia</taxon>
        <taxon>Theropoda</taxon>
        <taxon>Coelurosauria</taxon>
        <taxon>Aves</taxon>
        <taxon>Neognathae</taxon>
        <taxon>Neoaves</taxon>
        <taxon>Telluraves</taxon>
        <taxon>Australaves</taxon>
        <taxon>Passeriformes</taxon>
        <taxon>Tyrannidae</taxon>
        <taxon>Neopipo</taxon>
    </lineage>
</organism>
<evidence type="ECO:0000313" key="3">
    <source>
        <dbReference type="EMBL" id="NWQ71802.1"/>
    </source>
</evidence>
<dbReference type="Gene3D" id="2.60.120.920">
    <property type="match status" value="1"/>
</dbReference>
<dbReference type="InterPro" id="IPR001870">
    <property type="entry name" value="B30.2/SPRY"/>
</dbReference>
<feature type="non-terminal residue" evidence="3">
    <location>
        <position position="158"/>
    </location>
</feature>
<feature type="region of interest" description="Disordered" evidence="1">
    <location>
        <begin position="15"/>
        <end position="35"/>
    </location>
</feature>
<dbReference type="Pfam" id="PF13765">
    <property type="entry name" value="PRY"/>
    <property type="match status" value="1"/>
</dbReference>
<dbReference type="InterPro" id="IPR006574">
    <property type="entry name" value="PRY"/>
</dbReference>
<keyword evidence="4" id="KW-1185">Reference proteome</keyword>
<dbReference type="EMBL" id="VYZA01002878">
    <property type="protein sequence ID" value="NWQ71802.1"/>
    <property type="molecule type" value="Genomic_DNA"/>
</dbReference>
<dbReference type="Pfam" id="PF00622">
    <property type="entry name" value="SPRY"/>
    <property type="match status" value="1"/>
</dbReference>
<evidence type="ECO:0000313" key="4">
    <source>
        <dbReference type="Proteomes" id="UP000556200"/>
    </source>
</evidence>
<evidence type="ECO:0000256" key="1">
    <source>
        <dbReference type="SAM" id="MobiDB-lite"/>
    </source>
</evidence>
<dbReference type="SMART" id="SM00589">
    <property type="entry name" value="PRY"/>
    <property type="match status" value="1"/>
</dbReference>
<dbReference type="PANTHER" id="PTHR24103">
    <property type="entry name" value="E3 UBIQUITIN-PROTEIN LIGASE TRIM"/>
    <property type="match status" value="1"/>
</dbReference>
<reference evidence="3 4" key="1">
    <citation type="submission" date="2019-09" db="EMBL/GenBank/DDBJ databases">
        <title>Bird 10,000 Genomes (B10K) Project - Family phase.</title>
        <authorList>
            <person name="Zhang G."/>
        </authorList>
    </citation>
    <scope>NUCLEOTIDE SEQUENCE [LARGE SCALE GENOMIC DNA]</scope>
    <source>
        <strain evidence="3">B10K-DU-004-15</strain>
        <tissue evidence="3">Mixed tissue sample</tissue>
    </source>
</reference>
<accession>A0A7K4RG14</accession>
<proteinExistence type="predicted"/>